<dbReference type="SUPFAM" id="SSF56801">
    <property type="entry name" value="Acetyl-CoA synthetase-like"/>
    <property type="match status" value="1"/>
</dbReference>
<organism evidence="5 6">
    <name type="scientific">Hylemonella gracilis ATCC 19624</name>
    <dbReference type="NCBI Taxonomy" id="887062"/>
    <lineage>
        <taxon>Bacteria</taxon>
        <taxon>Pseudomonadati</taxon>
        <taxon>Pseudomonadota</taxon>
        <taxon>Betaproteobacteria</taxon>
        <taxon>Burkholderiales</taxon>
        <taxon>Comamonadaceae</taxon>
        <taxon>Hylemonella</taxon>
    </lineage>
</organism>
<accession>F3KPG5</accession>
<dbReference type="InterPro" id="IPR042099">
    <property type="entry name" value="ANL_N_sf"/>
</dbReference>
<keyword evidence="2" id="KW-0067">ATP-binding</keyword>
<evidence type="ECO:0000256" key="1">
    <source>
        <dbReference type="ARBA" id="ARBA00022741"/>
    </source>
</evidence>
<dbReference type="InterPro" id="IPR000873">
    <property type="entry name" value="AMP-dep_synth/lig_dom"/>
</dbReference>
<dbReference type="Proteomes" id="UP000016368">
    <property type="component" value="Unassembled WGS sequence"/>
</dbReference>
<feature type="domain" description="AMP-dependent synthetase/ligase" evidence="4">
    <location>
        <begin position="25"/>
        <end position="465"/>
    </location>
</feature>
<dbReference type="eggNOG" id="COG1022">
    <property type="taxonomic scope" value="Bacteria"/>
</dbReference>
<dbReference type="AlphaFoldDB" id="F3KPG5"/>
<evidence type="ECO:0000313" key="5">
    <source>
        <dbReference type="EMBL" id="EGI78406.1"/>
    </source>
</evidence>
<dbReference type="GO" id="GO:0016020">
    <property type="term" value="C:membrane"/>
    <property type="evidence" value="ECO:0007669"/>
    <property type="project" value="TreeGrafter"/>
</dbReference>
<dbReference type="Pfam" id="PF00501">
    <property type="entry name" value="AMP-binding"/>
    <property type="match status" value="1"/>
</dbReference>
<evidence type="ECO:0000256" key="2">
    <source>
        <dbReference type="ARBA" id="ARBA00022840"/>
    </source>
</evidence>
<dbReference type="STRING" id="887062.HGR_01612"/>
<dbReference type="PROSITE" id="PS00455">
    <property type="entry name" value="AMP_BINDING"/>
    <property type="match status" value="1"/>
</dbReference>
<evidence type="ECO:0000313" key="6">
    <source>
        <dbReference type="Proteomes" id="UP000016368"/>
    </source>
</evidence>
<protein>
    <submittedName>
        <fullName evidence="5">AMP-dependent synthetase and ligase</fullName>
    </submittedName>
</protein>
<dbReference type="CDD" id="cd05907">
    <property type="entry name" value="VL_LC_FACS_like"/>
    <property type="match status" value="1"/>
</dbReference>
<dbReference type="PRINTS" id="PR00154">
    <property type="entry name" value="AMPBINDING"/>
</dbReference>
<gene>
    <name evidence="5" type="ORF">HGR_01612</name>
</gene>
<comment type="catalytic activity">
    <reaction evidence="3">
        <text>a long-chain fatty acid + ATP + CoA = a long-chain fatty acyl-CoA + AMP + diphosphate</text>
        <dbReference type="Rhea" id="RHEA:15421"/>
        <dbReference type="ChEBI" id="CHEBI:30616"/>
        <dbReference type="ChEBI" id="CHEBI:33019"/>
        <dbReference type="ChEBI" id="CHEBI:57287"/>
        <dbReference type="ChEBI" id="CHEBI:57560"/>
        <dbReference type="ChEBI" id="CHEBI:83139"/>
        <dbReference type="ChEBI" id="CHEBI:456215"/>
        <dbReference type="EC" id="6.2.1.3"/>
    </reaction>
    <physiologicalReaction direction="left-to-right" evidence="3">
        <dbReference type="Rhea" id="RHEA:15422"/>
    </physiologicalReaction>
</comment>
<keyword evidence="5" id="KW-0436">Ligase</keyword>
<dbReference type="PANTHER" id="PTHR43272">
    <property type="entry name" value="LONG-CHAIN-FATTY-ACID--COA LIGASE"/>
    <property type="match status" value="1"/>
</dbReference>
<dbReference type="PANTHER" id="PTHR43272:SF33">
    <property type="entry name" value="AMP-BINDING DOMAIN-CONTAINING PROTEIN-RELATED"/>
    <property type="match status" value="1"/>
</dbReference>
<comment type="caution">
    <text evidence="5">The sequence shown here is derived from an EMBL/GenBank/DDBJ whole genome shotgun (WGS) entry which is preliminary data.</text>
</comment>
<dbReference type="InterPro" id="IPR020845">
    <property type="entry name" value="AMP-binding_CS"/>
</dbReference>
<dbReference type="RefSeq" id="WP_006296292.1">
    <property type="nucleotide sequence ID" value="NZ_AEGR01000018.1"/>
</dbReference>
<dbReference type="GO" id="GO:0005524">
    <property type="term" value="F:ATP binding"/>
    <property type="evidence" value="ECO:0007669"/>
    <property type="project" value="UniProtKB-KW"/>
</dbReference>
<name>F3KPG5_9BURK</name>
<dbReference type="EMBL" id="AEGR01000018">
    <property type="protein sequence ID" value="EGI78406.1"/>
    <property type="molecule type" value="Genomic_DNA"/>
</dbReference>
<dbReference type="Gene3D" id="3.40.50.12780">
    <property type="entry name" value="N-terminal domain of ligase-like"/>
    <property type="match status" value="1"/>
</dbReference>
<evidence type="ECO:0000259" key="4">
    <source>
        <dbReference type="Pfam" id="PF00501"/>
    </source>
</evidence>
<keyword evidence="6" id="KW-1185">Reference proteome</keyword>
<dbReference type="OrthoDB" id="9766486at2"/>
<dbReference type="Gene3D" id="3.30.300.30">
    <property type="match status" value="1"/>
</dbReference>
<dbReference type="Pfam" id="PF23562">
    <property type="entry name" value="AMP-binding_C_3"/>
    <property type="match status" value="1"/>
</dbReference>
<keyword evidence="1" id="KW-0547">Nucleotide-binding</keyword>
<dbReference type="InterPro" id="IPR020459">
    <property type="entry name" value="AMP-binding"/>
</dbReference>
<proteinExistence type="predicted"/>
<evidence type="ECO:0000256" key="3">
    <source>
        <dbReference type="ARBA" id="ARBA00024484"/>
    </source>
</evidence>
<reference evidence="5 6" key="1">
    <citation type="journal article" date="2011" name="EMBO J.">
        <title>Structural diversity of bacterial flagellar motors.</title>
        <authorList>
            <person name="Chen S."/>
            <person name="Beeby M."/>
            <person name="Murphy G.E."/>
            <person name="Leadbetter J.R."/>
            <person name="Hendrixson D.R."/>
            <person name="Briegel A."/>
            <person name="Li Z."/>
            <person name="Shi J."/>
            <person name="Tocheva E.I."/>
            <person name="Muller A."/>
            <person name="Dobro M.J."/>
            <person name="Jensen G.J."/>
        </authorList>
    </citation>
    <scope>NUCLEOTIDE SEQUENCE [LARGE SCALE GENOMIC DNA]</scope>
    <source>
        <strain evidence="5 6">ATCC 19624</strain>
    </source>
</reference>
<sequence length="638" mass="69337">MTQLIDAASAATPIDLIHTLPELLAWRAAQSPKREAYREFDAGTQQWRSLSWAQTLTEVRSWQGALASCGIQSGQRVAILLANGFHAMRIDQATLAQGAVPVPLHAIDNPGSIAYILSDCEASLLMLGQAAQWEQIQAAAVQAGIPLTSLRTVVFSEASAQELGAQAATMVTSPAQPRLLTLRDWLNAGKKDASHGTESMSRTAPGSDDLAAIVYTSGTTGKPKGVMLTHRNVLANVKALYPFVTPLPDDVFLSFLPLSHTFERTTGYYLPIASGSAVVYARSVQQLAEDMKRVRPTVLISVPRIYERVHARLQEVLAKSAFKQRLFEAAQAKGWQRFRAAHGLKAAPGEDAAQAAKAGWLRVLPWALLRRLVAQPLMAQFGGRIRIAVSGGAPLAQAQARCFLGLGLPLLQGYGMTETSPVVAANRPDDNDPATVGRALPGVQVRIGANRELQVRGASVMRGYWNRPEDTARVLDAEGWLSTGDQAEIDAQGRIRILGRIKEIIVTSTGEKVPPGDLEQAILDAPLFEQVFVVGEQRPFIAAVAVVQADEWIKLAKRLGVDPRDDGSLAHPDVIAAALKQMERVTGSFARYAVPRAVTLTREPWNIENGLMTPTLKLKRNNLMVRYESAIEAMYRKR</sequence>
<dbReference type="InterPro" id="IPR045851">
    <property type="entry name" value="AMP-bd_C_sf"/>
</dbReference>
<dbReference type="GO" id="GO:0004467">
    <property type="term" value="F:long-chain fatty acid-CoA ligase activity"/>
    <property type="evidence" value="ECO:0007669"/>
    <property type="project" value="UniProtKB-EC"/>
</dbReference>